<dbReference type="AlphaFoldDB" id="A0A3N4MI75"/>
<reference evidence="2" key="1">
    <citation type="submission" date="2018-11" db="EMBL/GenBank/DDBJ databases">
        <title>Chitinophaga lutea sp.nov., isolate from arsenic contaminated soil.</title>
        <authorList>
            <person name="Zong Y."/>
        </authorList>
    </citation>
    <scope>NUCLEOTIDE SEQUENCE [LARGE SCALE GENOMIC DNA]</scope>
    <source>
        <strain evidence="2">YLT18</strain>
    </source>
</reference>
<dbReference type="SUPFAM" id="SSF48576">
    <property type="entry name" value="Terpenoid synthases"/>
    <property type="match status" value="1"/>
</dbReference>
<evidence type="ECO:0000313" key="2">
    <source>
        <dbReference type="Proteomes" id="UP000279089"/>
    </source>
</evidence>
<dbReference type="EMBL" id="RMBX01000001">
    <property type="protein sequence ID" value="RPD43145.1"/>
    <property type="molecule type" value="Genomic_DNA"/>
</dbReference>
<keyword evidence="2" id="KW-1185">Reference proteome</keyword>
<evidence type="ECO:0000313" key="1">
    <source>
        <dbReference type="EMBL" id="RPD43145.1"/>
    </source>
</evidence>
<evidence type="ECO:0008006" key="3">
    <source>
        <dbReference type="Google" id="ProtNLM"/>
    </source>
</evidence>
<comment type="caution">
    <text evidence="1">The sequence shown here is derived from an EMBL/GenBank/DDBJ whole genome shotgun (WGS) entry which is preliminary data.</text>
</comment>
<proteinExistence type="predicted"/>
<dbReference type="Pfam" id="PF19086">
    <property type="entry name" value="Terpene_syn_C_2"/>
    <property type="match status" value="1"/>
</dbReference>
<name>A0A3N4MI75_9BACT</name>
<dbReference type="InterPro" id="IPR008949">
    <property type="entry name" value="Isoprenoid_synthase_dom_sf"/>
</dbReference>
<accession>A0A3N4MI75</accession>
<protein>
    <recommendedName>
        <fullName evidence="3">Terpene synthase</fullName>
    </recommendedName>
</protein>
<sequence>MDVFFPNLSSPFTSQVNPHAVSTADATAHWVRYFNLYNPINEKYRSMPISQRVSRFYPNADPQRLSLADKIHSLFNSIDELFNSFDAIVEGGSEDFVNYRKFGEMFRAVLDNESISFGDEDGLIAALQNVWSQIVPMSNKSWQKRFSKASSQILHGLLWKRDTSSGIPTFRDFHTLRPFTSAVNVSTLLLEFVTDLYLPEELLNDSDHAEIVRLAQMVTCLTDDLFLVSRSSDNADNHNMVNVIKNEYKISLEDAVKQVVDLHDFNLTQFLNKKFAMNENIEFYDLRIQFYGGLTHIMRGNLDWWTRDVIRDYIGYRKR</sequence>
<dbReference type="Gene3D" id="1.10.600.10">
    <property type="entry name" value="Farnesyl Diphosphate Synthase"/>
    <property type="match status" value="1"/>
</dbReference>
<dbReference type="RefSeq" id="WP_123864523.1">
    <property type="nucleotide sequence ID" value="NZ_QXZY01000001.1"/>
</dbReference>
<dbReference type="Proteomes" id="UP000279089">
    <property type="component" value="Unassembled WGS sequence"/>
</dbReference>
<organism evidence="1 2">
    <name type="scientific">Chitinophaga barathri</name>
    <dbReference type="NCBI Taxonomy" id="1647451"/>
    <lineage>
        <taxon>Bacteria</taxon>
        <taxon>Pseudomonadati</taxon>
        <taxon>Bacteroidota</taxon>
        <taxon>Chitinophagia</taxon>
        <taxon>Chitinophagales</taxon>
        <taxon>Chitinophagaceae</taxon>
        <taxon>Chitinophaga</taxon>
    </lineage>
</organism>
<gene>
    <name evidence="1" type="ORF">EG028_02285</name>
</gene>